<keyword evidence="3 4" id="KW-0663">Pyridoxal phosphate</keyword>
<feature type="binding site" evidence="4">
    <location>
        <position position="97"/>
    </location>
    <ligand>
        <name>pyridoxal 5'-phosphate</name>
        <dbReference type="ChEBI" id="CHEBI:597326"/>
    </ligand>
</feature>
<accession>A0AA49A5E9</accession>
<evidence type="ECO:0000256" key="3">
    <source>
        <dbReference type="ARBA" id="ARBA00022898"/>
    </source>
</evidence>
<reference evidence="7 8" key="1">
    <citation type="submission" date="2020-11" db="EMBL/GenBank/DDBJ databases">
        <authorList>
            <person name="Sun Q."/>
        </authorList>
    </citation>
    <scope>NUCLEOTIDE SEQUENCE [LARGE SCALE GENOMIC DNA]</scope>
    <source>
        <strain evidence="7 8">P8398</strain>
    </source>
</reference>
<dbReference type="GO" id="GO:0030429">
    <property type="term" value="F:kynureninase activity"/>
    <property type="evidence" value="ECO:0007669"/>
    <property type="project" value="UniProtKB-EC"/>
</dbReference>
<dbReference type="RefSeq" id="WP_206087199.1">
    <property type="nucleotide sequence ID" value="NZ_CP065053.1"/>
</dbReference>
<evidence type="ECO:0000256" key="4">
    <source>
        <dbReference type="HAMAP-Rule" id="MF_01970"/>
    </source>
</evidence>
<feature type="binding site" evidence="4">
    <location>
        <position position="224"/>
    </location>
    <ligand>
        <name>pyridoxal 5'-phosphate</name>
        <dbReference type="ChEBI" id="CHEBI:597326"/>
    </ligand>
</feature>
<dbReference type="Gene3D" id="3.90.1150.10">
    <property type="entry name" value="Aspartate Aminotransferase, domain 1"/>
    <property type="match status" value="1"/>
</dbReference>
<dbReference type="Pfam" id="PF22580">
    <property type="entry name" value="KYNU_C"/>
    <property type="match status" value="1"/>
</dbReference>
<comment type="catalytic activity">
    <reaction evidence="6">
        <text>3-hydroxy-L-kynurenine + H2O = 3-hydroxyanthranilate + L-alanine + H(+)</text>
        <dbReference type="Rhea" id="RHEA:25143"/>
        <dbReference type="ChEBI" id="CHEBI:15377"/>
        <dbReference type="ChEBI" id="CHEBI:15378"/>
        <dbReference type="ChEBI" id="CHEBI:36559"/>
        <dbReference type="ChEBI" id="CHEBI:57972"/>
        <dbReference type="ChEBI" id="CHEBI:58125"/>
        <dbReference type="EC" id="3.7.1.3"/>
    </reaction>
</comment>
<feature type="binding site" evidence="4">
    <location>
        <position position="170"/>
    </location>
    <ligand>
        <name>pyridoxal 5'-phosphate</name>
        <dbReference type="ChEBI" id="CHEBI:597326"/>
    </ligand>
</feature>
<feature type="binding site" evidence="4">
    <location>
        <position position="254"/>
    </location>
    <ligand>
        <name>pyridoxal 5'-phosphate</name>
        <dbReference type="ChEBI" id="CHEBI:597326"/>
    </ligand>
</feature>
<keyword evidence="1 4" id="KW-0662">Pyridine nucleotide biosynthesis</keyword>
<dbReference type="EC" id="3.7.1.3" evidence="4 5"/>
<keyword evidence="2 4" id="KW-0378">Hydrolase</keyword>
<feature type="binding site" evidence="4">
    <location>
        <position position="199"/>
    </location>
    <ligand>
        <name>pyridoxal 5'-phosphate</name>
        <dbReference type="ChEBI" id="CHEBI:597326"/>
    </ligand>
</feature>
<sequence>MNRNDCLALDTSDALAPLRQHFDLPEGVIYLDGNSLGARPRAALARAQDVIAREWGQDLIRSWNTAGWFDLPKRLGDRLAPLIGAHAGEVVVNDTTSLNLFKALAAALHMQAGAPARKVIVTERGNFPTDLYMAEGLTSWLDRGYQLRLVDSSEELPAAIGADCAVVMLTHVNYRTGYQHDMAAMSGHAHEQGALILWDLAHSAGAVPVDLQRDGADLAVGCTYKYLNGGPGAPAFIWVPERHQQAFTQPLSGWWGHANPFAMAPEFKPTAGIGRALCGTQPIVSLALVECGLDVFEQTDMQAIRAKSLALTDAFIALVEERCASHPLGLATPREHARRGSQVSFTHPHGYAVMQALIARGVIGDYREPAIMRFGFTPLYTSFADVWDAVEILRQILDDQAYDIAASRGAVT</sequence>
<protein>
    <recommendedName>
        <fullName evidence="4 5">Kynureninase</fullName>
        <ecNumber evidence="4 5">3.7.1.3</ecNumber>
    </recommendedName>
    <alternativeName>
        <fullName evidence="4">L-kynurenine hydrolase</fullName>
    </alternativeName>
</protein>
<dbReference type="SUPFAM" id="SSF53383">
    <property type="entry name" value="PLP-dependent transferases"/>
    <property type="match status" value="1"/>
</dbReference>
<dbReference type="PANTHER" id="PTHR14084">
    <property type="entry name" value="KYNURENINASE"/>
    <property type="match status" value="1"/>
</dbReference>
<organism evidence="7 8">
    <name type="scientific">Massilia antarctica</name>
    <dbReference type="NCBI Taxonomy" id="2765360"/>
    <lineage>
        <taxon>Bacteria</taxon>
        <taxon>Pseudomonadati</taxon>
        <taxon>Pseudomonadota</taxon>
        <taxon>Betaproteobacteria</taxon>
        <taxon>Burkholderiales</taxon>
        <taxon>Oxalobacteraceae</taxon>
        <taxon>Telluria group</taxon>
        <taxon>Massilia</taxon>
    </lineage>
</organism>
<dbReference type="Proteomes" id="UP000662888">
    <property type="component" value="Chromosome"/>
</dbReference>
<dbReference type="InterPro" id="IPR015422">
    <property type="entry name" value="PyrdxlP-dep_Trfase_small"/>
</dbReference>
<evidence type="ECO:0000313" key="8">
    <source>
        <dbReference type="Proteomes" id="UP000662888"/>
    </source>
</evidence>
<evidence type="ECO:0000256" key="1">
    <source>
        <dbReference type="ARBA" id="ARBA00022642"/>
    </source>
</evidence>
<comment type="pathway">
    <text evidence="4 6">Cofactor biosynthesis; NAD(+) biosynthesis; quinolinate from L-kynurenine: step 2/3.</text>
</comment>
<comment type="function">
    <text evidence="4 6">Catalyzes the cleavage of L-kynurenine (L-Kyn) and L-3-hydroxykynurenine (L-3OHKyn) into anthranilic acid (AA) and 3-hydroxyanthranilic acid (3-OHAA), respectively.</text>
</comment>
<dbReference type="HAMAP" id="MF_01970">
    <property type="entry name" value="Kynureninase"/>
    <property type="match status" value="1"/>
</dbReference>
<proteinExistence type="inferred from homology"/>
<name>A0AA49A5E9_9BURK</name>
<evidence type="ECO:0000313" key="7">
    <source>
        <dbReference type="EMBL" id="QPI47493.1"/>
    </source>
</evidence>
<dbReference type="InterPro" id="IPR010111">
    <property type="entry name" value="Kynureninase"/>
</dbReference>
<keyword evidence="8" id="KW-1185">Reference proteome</keyword>
<dbReference type="EMBL" id="CP065053">
    <property type="protein sequence ID" value="QPI47493.1"/>
    <property type="molecule type" value="Genomic_DNA"/>
</dbReference>
<comment type="cofactor">
    <cofactor evidence="4 6">
        <name>pyridoxal 5'-phosphate</name>
        <dbReference type="ChEBI" id="CHEBI:597326"/>
    </cofactor>
</comment>
<feature type="binding site" evidence="4">
    <location>
        <position position="96"/>
    </location>
    <ligand>
        <name>pyridoxal 5'-phosphate</name>
        <dbReference type="ChEBI" id="CHEBI:597326"/>
    </ligand>
</feature>
<feature type="binding site" evidence="4">
    <location>
        <position position="280"/>
    </location>
    <ligand>
        <name>pyridoxal 5'-phosphate</name>
        <dbReference type="ChEBI" id="CHEBI:597326"/>
    </ligand>
</feature>
<dbReference type="Gene3D" id="3.40.640.10">
    <property type="entry name" value="Type I PLP-dependent aspartate aminotransferase-like (Major domain)"/>
    <property type="match status" value="1"/>
</dbReference>
<evidence type="ECO:0000256" key="2">
    <source>
        <dbReference type="ARBA" id="ARBA00022801"/>
    </source>
</evidence>
<evidence type="ECO:0000256" key="6">
    <source>
        <dbReference type="PIRNR" id="PIRNR038800"/>
    </source>
</evidence>
<feature type="binding site" evidence="4">
    <location>
        <begin position="127"/>
        <end position="130"/>
    </location>
    <ligand>
        <name>pyridoxal 5'-phosphate</name>
        <dbReference type="ChEBI" id="CHEBI:597326"/>
    </ligand>
</feature>
<dbReference type="NCBIfam" id="TIGR01814">
    <property type="entry name" value="kynureninase"/>
    <property type="match status" value="1"/>
</dbReference>
<comment type="pathway">
    <text evidence="4 6">Amino-acid degradation; L-kynurenine degradation; L-alanine and anthranilate from L-kynurenine: step 1/1.</text>
</comment>
<gene>
    <name evidence="4 7" type="primary">kynU</name>
    <name evidence="7" type="ORF">IV454_17960</name>
</gene>
<comment type="catalytic activity">
    <reaction evidence="4 6">
        <text>L-kynurenine + H2O = anthranilate + L-alanine + H(+)</text>
        <dbReference type="Rhea" id="RHEA:16813"/>
        <dbReference type="ChEBI" id="CHEBI:15377"/>
        <dbReference type="ChEBI" id="CHEBI:15378"/>
        <dbReference type="ChEBI" id="CHEBI:16567"/>
        <dbReference type="ChEBI" id="CHEBI:57959"/>
        <dbReference type="ChEBI" id="CHEBI:57972"/>
        <dbReference type="EC" id="3.7.1.3"/>
    </reaction>
</comment>
<dbReference type="InterPro" id="IPR015421">
    <property type="entry name" value="PyrdxlP-dep_Trfase_major"/>
</dbReference>
<dbReference type="PIRSF" id="PIRSF038800">
    <property type="entry name" value="KYNU"/>
    <property type="match status" value="1"/>
</dbReference>
<dbReference type="PANTHER" id="PTHR14084:SF0">
    <property type="entry name" value="KYNURENINASE"/>
    <property type="match status" value="1"/>
</dbReference>
<comment type="similarity">
    <text evidence="4 6">Belongs to the kynureninase family.</text>
</comment>
<dbReference type="InterPro" id="IPR015424">
    <property type="entry name" value="PyrdxlP-dep_Trfase"/>
</dbReference>
<evidence type="ECO:0000256" key="5">
    <source>
        <dbReference type="NCBIfam" id="TIGR01814"/>
    </source>
</evidence>
<feature type="modified residue" description="N6-(pyridoxal phosphate)lysine" evidence="4">
    <location>
        <position position="225"/>
    </location>
</feature>
<feature type="binding site" evidence="4">
    <location>
        <position position="202"/>
    </location>
    <ligand>
        <name>pyridoxal 5'-phosphate</name>
        <dbReference type="ChEBI" id="CHEBI:597326"/>
    </ligand>
</feature>
<comment type="subunit">
    <text evidence="4 6">Homodimer.</text>
</comment>